<proteinExistence type="predicted"/>
<dbReference type="Proteomes" id="UP000790709">
    <property type="component" value="Unassembled WGS sequence"/>
</dbReference>
<evidence type="ECO:0000313" key="2">
    <source>
        <dbReference type="Proteomes" id="UP000790709"/>
    </source>
</evidence>
<organism evidence="1 2">
    <name type="scientific">Leucogyrophana mollusca</name>
    <dbReference type="NCBI Taxonomy" id="85980"/>
    <lineage>
        <taxon>Eukaryota</taxon>
        <taxon>Fungi</taxon>
        <taxon>Dikarya</taxon>
        <taxon>Basidiomycota</taxon>
        <taxon>Agaricomycotina</taxon>
        <taxon>Agaricomycetes</taxon>
        <taxon>Agaricomycetidae</taxon>
        <taxon>Boletales</taxon>
        <taxon>Boletales incertae sedis</taxon>
        <taxon>Leucogyrophana</taxon>
    </lineage>
</organism>
<keyword evidence="2" id="KW-1185">Reference proteome</keyword>
<reference evidence="1" key="1">
    <citation type="journal article" date="2021" name="New Phytol.">
        <title>Evolutionary innovations through gain and loss of genes in the ectomycorrhizal Boletales.</title>
        <authorList>
            <person name="Wu G."/>
            <person name="Miyauchi S."/>
            <person name="Morin E."/>
            <person name="Kuo A."/>
            <person name="Drula E."/>
            <person name="Varga T."/>
            <person name="Kohler A."/>
            <person name="Feng B."/>
            <person name="Cao Y."/>
            <person name="Lipzen A."/>
            <person name="Daum C."/>
            <person name="Hundley H."/>
            <person name="Pangilinan J."/>
            <person name="Johnson J."/>
            <person name="Barry K."/>
            <person name="LaButti K."/>
            <person name="Ng V."/>
            <person name="Ahrendt S."/>
            <person name="Min B."/>
            <person name="Choi I.G."/>
            <person name="Park H."/>
            <person name="Plett J.M."/>
            <person name="Magnuson J."/>
            <person name="Spatafora J.W."/>
            <person name="Nagy L.G."/>
            <person name="Henrissat B."/>
            <person name="Grigoriev I.V."/>
            <person name="Yang Z.L."/>
            <person name="Xu J."/>
            <person name="Martin F.M."/>
        </authorList>
    </citation>
    <scope>NUCLEOTIDE SEQUENCE</scope>
    <source>
        <strain evidence="1">KUC20120723A-06</strain>
    </source>
</reference>
<gene>
    <name evidence="1" type="ORF">BV22DRAFT_1133790</name>
</gene>
<accession>A0ACB8B2Q6</accession>
<sequence>MPVDLTGQITTEDKYPTAHGGFSDIWRGTWNKDSTSIDVAVKVIRTDLSASLEDNEKKQKSLRRELQVWRRLCHQNVLPLYGLTSGFGHFQSMVCPWVENGTLNKYLEKRHKDLGDRRRWELIRDVAAGLHYLHSCSVIHGDLSGSNVLIDHSGKACLSDFGLSTVVHQFQGTHYFTSSIRGAVRWAAPELFEVSEDDIDSPPLPTTRSDIYSFGSVMLQTLSGAIPYCHLRNDAQVLIAKVKGSTPKRPPSHEVNDVQWDFIQRCWSTHKRGIDRPSINEIVDFVDHEYKRTKVVSNECGKVYKHIEARESINRPLIITSIILPTRIYLSPSPKHFTIPISRPTYGDSYCKTALTFSIPGLGSLSVQNLPYTLLFAQWYRTTPLSGRQVSCLLNSIET</sequence>
<protein>
    <submittedName>
        <fullName evidence="1">Kinase-like protein</fullName>
    </submittedName>
</protein>
<dbReference type="EMBL" id="MU266654">
    <property type="protein sequence ID" value="KAH7919501.1"/>
    <property type="molecule type" value="Genomic_DNA"/>
</dbReference>
<evidence type="ECO:0000313" key="1">
    <source>
        <dbReference type="EMBL" id="KAH7919501.1"/>
    </source>
</evidence>
<name>A0ACB8B2Q6_9AGAM</name>
<comment type="caution">
    <text evidence="1">The sequence shown here is derived from an EMBL/GenBank/DDBJ whole genome shotgun (WGS) entry which is preliminary data.</text>
</comment>